<feature type="domain" description="Myosin motor" evidence="9">
    <location>
        <begin position="60"/>
        <end position="756"/>
    </location>
</feature>
<protein>
    <recommendedName>
        <fullName evidence="9">Myosin motor domain-containing protein</fullName>
    </recommendedName>
</protein>
<dbReference type="Gene3D" id="1.20.120.720">
    <property type="entry name" value="Myosin VI head, motor domain, U50 subdomain"/>
    <property type="match status" value="1"/>
</dbReference>
<evidence type="ECO:0000256" key="4">
    <source>
        <dbReference type="ARBA" id="ARBA00023175"/>
    </source>
</evidence>
<keyword evidence="2 6" id="KW-0067">ATP-binding</keyword>
<evidence type="ECO:0000256" key="2">
    <source>
        <dbReference type="ARBA" id="ARBA00022840"/>
    </source>
</evidence>
<evidence type="ECO:0000259" key="9">
    <source>
        <dbReference type="PROSITE" id="PS51456"/>
    </source>
</evidence>
<dbReference type="InterPro" id="IPR036961">
    <property type="entry name" value="Kinesin_motor_dom_sf"/>
</dbReference>
<dbReference type="PANTHER" id="PTHR13140:SF745">
    <property type="entry name" value="UNCONVENTIONAL MYOSIN-VI"/>
    <property type="match status" value="1"/>
</dbReference>
<keyword evidence="3 6" id="KW-0518">Myosin</keyword>
<dbReference type="PROSITE" id="PS51456">
    <property type="entry name" value="MYOSIN_MOTOR"/>
    <property type="match status" value="1"/>
</dbReference>
<dbReference type="EMBL" id="CAXAMN010001447">
    <property type="protein sequence ID" value="CAK8994534.1"/>
    <property type="molecule type" value="Genomic_DNA"/>
</dbReference>
<keyword evidence="11" id="KW-1185">Reference proteome</keyword>
<comment type="similarity">
    <text evidence="6">Belongs to the TRAFAC class myosin-kinesin ATPase superfamily. Myosin family.</text>
</comment>
<feature type="compositionally biased region" description="Basic and acidic residues" evidence="8">
    <location>
        <begin position="925"/>
        <end position="1047"/>
    </location>
</feature>
<dbReference type="PANTHER" id="PTHR13140">
    <property type="entry name" value="MYOSIN"/>
    <property type="match status" value="1"/>
</dbReference>
<evidence type="ECO:0000256" key="7">
    <source>
        <dbReference type="SAM" id="Coils"/>
    </source>
</evidence>
<keyword evidence="1 6" id="KW-0547">Nucleotide-binding</keyword>
<evidence type="ECO:0000256" key="1">
    <source>
        <dbReference type="ARBA" id="ARBA00022741"/>
    </source>
</evidence>
<evidence type="ECO:0000256" key="3">
    <source>
        <dbReference type="ARBA" id="ARBA00023123"/>
    </source>
</evidence>
<keyword evidence="7" id="KW-0175">Coiled coil</keyword>
<keyword evidence="4 6" id="KW-0505">Motor protein</keyword>
<comment type="caution">
    <text evidence="10">The sequence shown here is derived from an EMBL/GenBank/DDBJ whole genome shotgun (WGS) entry which is preliminary data.</text>
</comment>
<name>A0ABP0HZJ1_9DINO</name>
<feature type="coiled-coil region" evidence="7">
    <location>
        <begin position="1113"/>
        <end position="1140"/>
    </location>
</feature>
<dbReference type="InterPro" id="IPR001609">
    <property type="entry name" value="Myosin_head_motor_dom-like"/>
</dbReference>
<sequence length="1436" mass="166620">MLQSKEFQVDDLVYVPCEGKAPFLRGRVQALREDEVLVVQTEHATITAASTELRRCFDGDVCQDNTSLVYLNDATILQNLKARHQADDIYTYTASVLLAVNPYHDIEGLYGPEQCARYRGKHIGALPPHPYAIADAAYRALVREHRNQGFIISGESGAGKTETAKIVMQYLGYVSGSSNNITAQIQQRILQAQPILESFGNAVTMRNNNSSRFGKYKRFFFDETGTLMDAGVTTYLLESSRVVMHSSSERTYHCFYEMLSGLPKEKLLRWHLEPTKRKRHLLLASDAEDTDEKWHGEFQERDAKNFRRLCDALAVVGFSQDDMDSTFQVLAGLVHLGDLSLAERDEGDETSTVQLDEEILAKAAGLLGMDATELAGALRRRKVRVTHPGRESLHEVPRTTAQFRHALHSLIKALYKRLFERLVFRINGSFQELQAARGHCEEELREIGILDIYGFERLQRNSFEQLCINLANERLQQYFVENVLVAEEALYRREGLPWYGLQLPDSTPVVSAISQTFRILDECSQQLAKGFEKTDESFCQKTVDEAQKDPERRELLRAPRTSKKRPTLMNEGFVVKHYAGQVEYSTKGWLDKNNDRLLPECEELICDSTFELVASLKDDDQGKAPFRSISKKYCTDLEHLLQTLSTCQLHYIRCFKPNDFQQAAVFDEQLVLDQIVQCGTVELVKIMHDGYPNRCRFQEMLRFRDLLPESFQRYGTRTFIEALLLAYNVPKEDWALGTSRLFLRAGQLKALEDLRSAGAAPDPVRLQQIVRRIIRAKWLRAAHAVRLCLYVPRFLSAVRAKRAEETLATRALLMGRLRLQLDRARCRLREKHRRALRRWRVAMHVVRLTGSWMAQAQARRLQKAMRKFWRLRTRLPEWVALKAEEARLEEERRRAEEEARLEEERRREEHEAKLEEERRRAEEEAKLEEERRMAEEEARLEEERKRAEEEARLEERRRAEEEARLEEEQRREEEEARLQEERRRVEEEARLEEEHRRAEEEAAECRMAEEEARQEDERGRAVKEARWEEERRMAQARELEEHRRAAEEQAEFEPIPDEESKFRQSEEKERRPSIKDVPSPCRSSQRHLPGEPEVTEDGWSNISPDLNSRQNLIDFLALRCKQVETEMQKKQTEIQNDMNDLLKRHEMMESRLNSSYQPQGQLALALAPMSPESLQHRPSVGRAAHTPSSVYQEKRRHSILVDDRQNWQEQRAFIMEDLQKTSTPSRLSPPSPRTEEKNRCIKTFKKCTQIDGSKSRSPGTPVKDEELQLQRQWWAQQRRALFKEGQNYMCPGIIAAGCRDPDLDVDRNDSQEDVVTAGMVYLSRNAIVLSSNVRCRTLLHFGMVGWLWAVRICQLRGEVTFKGPTNLFLSTSTAARRVGRCRPPDPPIVPGESEDPRTRAFPARYTRVVRRRARLDERCGAVFGAQSCKLKRLQSI</sequence>
<feature type="region of interest" description="Actin-binding" evidence="6">
    <location>
        <begin position="637"/>
        <end position="659"/>
    </location>
</feature>
<evidence type="ECO:0000313" key="10">
    <source>
        <dbReference type="EMBL" id="CAK8994534.1"/>
    </source>
</evidence>
<proteinExistence type="inferred from homology"/>
<feature type="region of interest" description="Disordered" evidence="8">
    <location>
        <begin position="1173"/>
        <end position="1196"/>
    </location>
</feature>
<evidence type="ECO:0000256" key="6">
    <source>
        <dbReference type="PROSITE-ProRule" id="PRU00782"/>
    </source>
</evidence>
<dbReference type="SMART" id="SM00242">
    <property type="entry name" value="MYSc"/>
    <property type="match status" value="1"/>
</dbReference>
<feature type="binding site" evidence="6">
    <location>
        <begin position="154"/>
        <end position="161"/>
    </location>
    <ligand>
        <name>ATP</name>
        <dbReference type="ChEBI" id="CHEBI:30616"/>
    </ligand>
</feature>
<dbReference type="CDD" id="cd00124">
    <property type="entry name" value="MYSc"/>
    <property type="match status" value="1"/>
</dbReference>
<dbReference type="SUPFAM" id="SSF52540">
    <property type="entry name" value="P-loop containing nucleoside triphosphate hydrolases"/>
    <property type="match status" value="1"/>
</dbReference>
<dbReference type="InterPro" id="IPR027417">
    <property type="entry name" value="P-loop_NTPase"/>
</dbReference>
<accession>A0ABP0HZJ1</accession>
<organism evidence="10 11">
    <name type="scientific">Durusdinium trenchii</name>
    <dbReference type="NCBI Taxonomy" id="1381693"/>
    <lineage>
        <taxon>Eukaryota</taxon>
        <taxon>Sar</taxon>
        <taxon>Alveolata</taxon>
        <taxon>Dinophyceae</taxon>
        <taxon>Suessiales</taxon>
        <taxon>Symbiodiniaceae</taxon>
        <taxon>Durusdinium</taxon>
    </lineage>
</organism>
<dbReference type="Gene3D" id="1.10.10.820">
    <property type="match status" value="1"/>
</dbReference>
<evidence type="ECO:0000256" key="5">
    <source>
        <dbReference type="ARBA" id="ARBA00023203"/>
    </source>
</evidence>
<dbReference type="Proteomes" id="UP001642484">
    <property type="component" value="Unassembled WGS sequence"/>
</dbReference>
<dbReference type="Gene3D" id="1.20.58.530">
    <property type="match status" value="1"/>
</dbReference>
<gene>
    <name evidence="10" type="ORF">CCMP2556_LOCUS3688</name>
</gene>
<feature type="compositionally biased region" description="Acidic residues" evidence="8">
    <location>
        <begin position="1048"/>
        <end position="1057"/>
    </location>
</feature>
<dbReference type="PRINTS" id="PR00193">
    <property type="entry name" value="MYOSINHEAVY"/>
</dbReference>
<dbReference type="Gene3D" id="3.40.850.10">
    <property type="entry name" value="Kinesin motor domain"/>
    <property type="match status" value="1"/>
</dbReference>
<evidence type="ECO:0000256" key="8">
    <source>
        <dbReference type="SAM" id="MobiDB-lite"/>
    </source>
</evidence>
<feature type="region of interest" description="Disordered" evidence="8">
    <location>
        <begin position="925"/>
        <end position="1101"/>
    </location>
</feature>
<dbReference type="Gene3D" id="1.20.5.4820">
    <property type="match status" value="1"/>
</dbReference>
<evidence type="ECO:0000313" key="11">
    <source>
        <dbReference type="Proteomes" id="UP001642484"/>
    </source>
</evidence>
<reference evidence="10 11" key="1">
    <citation type="submission" date="2024-02" db="EMBL/GenBank/DDBJ databases">
        <authorList>
            <person name="Chen Y."/>
            <person name="Shah S."/>
            <person name="Dougan E. K."/>
            <person name="Thang M."/>
            <person name="Chan C."/>
        </authorList>
    </citation>
    <scope>NUCLEOTIDE SEQUENCE [LARGE SCALE GENOMIC DNA]</scope>
</reference>
<dbReference type="Pfam" id="PF00063">
    <property type="entry name" value="Myosin_head"/>
    <property type="match status" value="1"/>
</dbReference>
<keyword evidence="5 6" id="KW-0009">Actin-binding</keyword>
<feature type="compositionally biased region" description="Basic and acidic residues" evidence="8">
    <location>
        <begin position="1058"/>
        <end position="1074"/>
    </location>
</feature>